<evidence type="ECO:0000256" key="1">
    <source>
        <dbReference type="ARBA" id="ARBA00004162"/>
    </source>
</evidence>
<dbReference type="GO" id="GO:0005886">
    <property type="term" value="C:plasma membrane"/>
    <property type="evidence" value="ECO:0007669"/>
    <property type="project" value="UniProtKB-SubCell"/>
</dbReference>
<comment type="subcellular location">
    <subcellularLocation>
        <location evidence="1">Cell membrane</location>
        <topology evidence="1">Single-pass membrane protein</topology>
    </subcellularLocation>
</comment>
<evidence type="ECO:0000256" key="8">
    <source>
        <dbReference type="ARBA" id="ARBA00022989"/>
    </source>
</evidence>
<gene>
    <name evidence="10" type="ORF">BST25_15765</name>
</gene>
<dbReference type="STRING" id="53376.BST25_15765"/>
<dbReference type="PANTHER" id="PTHR40765">
    <property type="entry name" value="ESX-2 SECRETION SYSTEM ATPASE ECCB2"/>
    <property type="match status" value="1"/>
</dbReference>
<dbReference type="RefSeq" id="WP_083075024.1">
    <property type="nucleotide sequence ID" value="NZ_AP022615.1"/>
</dbReference>
<dbReference type="Gene3D" id="3.30.2390.20">
    <property type="entry name" value="Type VII secretion system EccB, repeat 1 domain"/>
    <property type="match status" value="1"/>
</dbReference>
<dbReference type="PANTHER" id="PTHR40765:SF2">
    <property type="entry name" value="ESX-2 SECRETION SYSTEM ATPASE ECCB2"/>
    <property type="match status" value="1"/>
</dbReference>
<keyword evidence="4" id="KW-0812">Transmembrane</keyword>
<comment type="caution">
    <text evidence="10">The sequence shown here is derived from an EMBL/GenBank/DDBJ whole genome shotgun (WGS) entry which is preliminary data.</text>
</comment>
<dbReference type="AlphaFoldDB" id="A0A1X0DHP7"/>
<dbReference type="InterPro" id="IPR007795">
    <property type="entry name" value="T7SS_EccB"/>
</dbReference>
<accession>A0A1X0DHP7</accession>
<dbReference type="GO" id="GO:0005524">
    <property type="term" value="F:ATP binding"/>
    <property type="evidence" value="ECO:0007669"/>
    <property type="project" value="UniProtKB-KW"/>
</dbReference>
<name>A0A1X0DHP7_MYCHE</name>
<evidence type="ECO:0000256" key="4">
    <source>
        <dbReference type="ARBA" id="ARBA00022692"/>
    </source>
</evidence>
<dbReference type="NCBIfam" id="TIGR03919">
    <property type="entry name" value="T7SS_EccB"/>
    <property type="match status" value="1"/>
</dbReference>
<keyword evidence="9" id="KW-0472">Membrane</keyword>
<sequence length="476" mass="48944">MDRSSPRRPTTRLQVSGYRFLLRRMECALLGGDIGAVNGAMRWQAAALTAGCVLAAVAMAGCAVLGLLGPHAQLDRARIVVAQPSGALYVRVGDRWHPVLNLSSARLIAATADNPRPVRESDLARTKRGPLLGIPGAPQLLGTPLSADESTWTICDTDGAAATTVVVGPTDGPSVHRLGPDRAILVAPASGSPAYLLYDGQRAVVDIADPAVVRALRLEGHAPRPVSQALLNAVPEAAPISAPRIPGAGGQAPGLPGLPIGGVLRVTRGDGEEYYVVLAAGVQRIGRVAADLLRLGNSQGTVNPIPVAPDAIRAAAIVDTLPVASFPDRPPTLWDDGATVCAAGRPLPSGNFEIALLAGAGLPVPGGQAPVTLAQADGRGPALDAVYVPPGRSAFVRTNGRGGTRYLVTDTGVRFAIHDDDAARDLGLSVPTPAPWPVLAVLPSGPELSRRDASVARDAVAGPQPAHGRTDRQDSH</sequence>
<evidence type="ECO:0000256" key="3">
    <source>
        <dbReference type="ARBA" id="ARBA00022475"/>
    </source>
</evidence>
<keyword evidence="7" id="KW-0067">ATP-binding</keyword>
<dbReference type="Pfam" id="PF05108">
    <property type="entry name" value="T7SS_ESX1_EccB"/>
    <property type="match status" value="1"/>
</dbReference>
<evidence type="ECO:0000313" key="11">
    <source>
        <dbReference type="Proteomes" id="UP000192566"/>
    </source>
</evidence>
<evidence type="ECO:0000313" key="10">
    <source>
        <dbReference type="EMBL" id="ORA71895.1"/>
    </source>
</evidence>
<keyword evidence="5" id="KW-0547">Nucleotide-binding</keyword>
<dbReference type="OrthoDB" id="3847604at2"/>
<organism evidence="10 11">
    <name type="scientific">Mycobacterium heidelbergense</name>
    <dbReference type="NCBI Taxonomy" id="53376"/>
    <lineage>
        <taxon>Bacteria</taxon>
        <taxon>Bacillati</taxon>
        <taxon>Actinomycetota</taxon>
        <taxon>Actinomycetes</taxon>
        <taxon>Mycobacteriales</taxon>
        <taxon>Mycobacteriaceae</taxon>
        <taxon>Mycobacterium</taxon>
        <taxon>Mycobacterium simiae complex</taxon>
    </lineage>
</organism>
<dbReference type="Proteomes" id="UP000192566">
    <property type="component" value="Unassembled WGS sequence"/>
</dbReference>
<keyword evidence="6" id="KW-0378">Hydrolase</keyword>
<evidence type="ECO:0000256" key="2">
    <source>
        <dbReference type="ARBA" id="ARBA00008149"/>
    </source>
</evidence>
<evidence type="ECO:0000256" key="5">
    <source>
        <dbReference type="ARBA" id="ARBA00022741"/>
    </source>
</evidence>
<evidence type="ECO:0000256" key="7">
    <source>
        <dbReference type="ARBA" id="ARBA00022840"/>
    </source>
</evidence>
<dbReference type="InterPro" id="IPR044857">
    <property type="entry name" value="T7SS_EccB_R1"/>
</dbReference>
<dbReference type="Gene3D" id="2.40.50.910">
    <property type="entry name" value="Type VII secretion system EccB, repeat 3 domain"/>
    <property type="match status" value="1"/>
</dbReference>
<dbReference type="GO" id="GO:0016787">
    <property type="term" value="F:hydrolase activity"/>
    <property type="evidence" value="ECO:0007669"/>
    <property type="project" value="UniProtKB-KW"/>
</dbReference>
<keyword evidence="11" id="KW-1185">Reference proteome</keyword>
<reference evidence="10 11" key="1">
    <citation type="submission" date="2017-02" db="EMBL/GenBank/DDBJ databases">
        <title>The new phylogeny of genus Mycobacterium.</title>
        <authorList>
            <person name="Tortoli E."/>
            <person name="Trovato A."/>
            <person name="Cirillo D.M."/>
        </authorList>
    </citation>
    <scope>NUCLEOTIDE SEQUENCE [LARGE SCALE GENOMIC DNA]</scope>
    <source>
        <strain evidence="10 11">DSM 44471</strain>
    </source>
</reference>
<dbReference type="EMBL" id="MVHR01000023">
    <property type="protein sequence ID" value="ORA71895.1"/>
    <property type="molecule type" value="Genomic_DNA"/>
</dbReference>
<evidence type="ECO:0000256" key="6">
    <source>
        <dbReference type="ARBA" id="ARBA00022801"/>
    </source>
</evidence>
<comment type="similarity">
    <text evidence="2">Belongs to the EccB family.</text>
</comment>
<dbReference type="GO" id="GO:0005576">
    <property type="term" value="C:extracellular region"/>
    <property type="evidence" value="ECO:0007669"/>
    <property type="project" value="TreeGrafter"/>
</dbReference>
<protein>
    <submittedName>
        <fullName evidence="10">Type VII secretion protein EccB</fullName>
    </submittedName>
</protein>
<proteinExistence type="inferred from homology"/>
<keyword evidence="3" id="KW-1003">Cell membrane</keyword>
<dbReference type="InterPro" id="IPR042485">
    <property type="entry name" value="T7SS_EccB_R3"/>
</dbReference>
<evidence type="ECO:0000256" key="9">
    <source>
        <dbReference type="ARBA" id="ARBA00023136"/>
    </source>
</evidence>
<keyword evidence="8" id="KW-1133">Transmembrane helix</keyword>